<accession>A0ABQ4EM20</accession>
<evidence type="ECO:0000259" key="2">
    <source>
        <dbReference type="Pfam" id="PF02589"/>
    </source>
</evidence>
<dbReference type="Gene3D" id="3.40.50.10420">
    <property type="entry name" value="NagB/RpiA/CoA transferase-like"/>
    <property type="match status" value="1"/>
</dbReference>
<proteinExistence type="predicted"/>
<organism evidence="3 4">
    <name type="scientific">Plantactinospora mayteni</name>
    <dbReference type="NCBI Taxonomy" id="566021"/>
    <lineage>
        <taxon>Bacteria</taxon>
        <taxon>Bacillati</taxon>
        <taxon>Actinomycetota</taxon>
        <taxon>Actinomycetes</taxon>
        <taxon>Micromonosporales</taxon>
        <taxon>Micromonosporaceae</taxon>
        <taxon>Plantactinospora</taxon>
    </lineage>
</organism>
<dbReference type="Proteomes" id="UP000621500">
    <property type="component" value="Unassembled WGS sequence"/>
</dbReference>
<evidence type="ECO:0000313" key="4">
    <source>
        <dbReference type="Proteomes" id="UP000621500"/>
    </source>
</evidence>
<dbReference type="SUPFAM" id="SSF100950">
    <property type="entry name" value="NagB/RpiA/CoA transferase-like"/>
    <property type="match status" value="1"/>
</dbReference>
<evidence type="ECO:0000256" key="1">
    <source>
        <dbReference type="SAM" id="MobiDB-lite"/>
    </source>
</evidence>
<reference evidence="3 4" key="1">
    <citation type="submission" date="2021-01" db="EMBL/GenBank/DDBJ databases">
        <title>Whole genome shotgun sequence of Plantactinospora mayteni NBRC 109088.</title>
        <authorList>
            <person name="Komaki H."/>
            <person name="Tamura T."/>
        </authorList>
    </citation>
    <scope>NUCLEOTIDE SEQUENCE [LARGE SCALE GENOMIC DNA]</scope>
    <source>
        <strain evidence="3 4">NBRC 109088</strain>
    </source>
</reference>
<dbReference type="InterPro" id="IPR037171">
    <property type="entry name" value="NagB/RpiA_transferase-like"/>
</dbReference>
<dbReference type="InterPro" id="IPR003741">
    <property type="entry name" value="LUD_dom"/>
</dbReference>
<feature type="region of interest" description="Disordered" evidence="1">
    <location>
        <begin position="23"/>
        <end position="75"/>
    </location>
</feature>
<keyword evidence="4" id="KW-1185">Reference proteome</keyword>
<evidence type="ECO:0000313" key="3">
    <source>
        <dbReference type="EMBL" id="GIG95798.1"/>
    </source>
</evidence>
<name>A0ABQ4EM20_9ACTN</name>
<protein>
    <recommendedName>
        <fullName evidence="2">LUD domain-containing protein</fullName>
    </recommendedName>
</protein>
<dbReference type="PANTHER" id="PTHR43682">
    <property type="entry name" value="LACTATE UTILIZATION PROTEIN C"/>
    <property type="match status" value="1"/>
</dbReference>
<sequence>MVTVPSSAREEILARIRAVRPSGPVPVPRDYRTAPASDTPMNLFQPEPHGAHTPRPTLRSVGPQGEVEKGSMGTPADGELVELLVDRLVDYRATVRRCGPRQVPEALAELLGEVPTVVVPGPAPAEWLSAYLGRIRRDGDPDPLTVADLDAPGVAVVTGCAVAIAQTGTLLLDGGPDQGRRLLSLVPDRHLCVVRATQVAGGVPEALARLADPTRPITLVSGPSATSDIELDRVEGVHGPRRLDVLVVTD</sequence>
<dbReference type="InterPro" id="IPR024185">
    <property type="entry name" value="FTHF_cligase-like_sf"/>
</dbReference>
<comment type="caution">
    <text evidence="3">The sequence shown here is derived from an EMBL/GenBank/DDBJ whole genome shotgun (WGS) entry which is preliminary data.</text>
</comment>
<feature type="domain" description="LUD" evidence="2">
    <location>
        <begin position="157"/>
        <end position="248"/>
    </location>
</feature>
<dbReference type="Pfam" id="PF02589">
    <property type="entry name" value="LUD_dom"/>
    <property type="match status" value="1"/>
</dbReference>
<gene>
    <name evidence="3" type="ORF">Pma05_23710</name>
</gene>
<dbReference type="PANTHER" id="PTHR43682:SF1">
    <property type="entry name" value="LACTATE UTILIZATION PROTEIN C"/>
    <property type="match status" value="1"/>
</dbReference>
<dbReference type="EMBL" id="BONX01000012">
    <property type="protein sequence ID" value="GIG95798.1"/>
    <property type="molecule type" value="Genomic_DNA"/>
</dbReference>